<evidence type="ECO:0008006" key="3">
    <source>
        <dbReference type="Google" id="ProtNLM"/>
    </source>
</evidence>
<accession>A0ABW3Q5R6</accession>
<dbReference type="RefSeq" id="WP_265990463.1">
    <property type="nucleotide sequence ID" value="NZ_CP110973.1"/>
</dbReference>
<dbReference type="SUPFAM" id="SSF160191">
    <property type="entry name" value="YcgL-like"/>
    <property type="match status" value="1"/>
</dbReference>
<comment type="caution">
    <text evidence="1">The sequence shown here is derived from an EMBL/GenBank/DDBJ whole genome shotgun (WGS) entry which is preliminary data.</text>
</comment>
<keyword evidence="2" id="KW-1185">Reference proteome</keyword>
<dbReference type="Proteomes" id="UP001597116">
    <property type="component" value="Unassembled WGS sequence"/>
</dbReference>
<organism evidence="1 2">
    <name type="scientific">Larkinella insperata</name>
    <dbReference type="NCBI Taxonomy" id="332158"/>
    <lineage>
        <taxon>Bacteria</taxon>
        <taxon>Pseudomonadati</taxon>
        <taxon>Bacteroidota</taxon>
        <taxon>Cytophagia</taxon>
        <taxon>Cytophagales</taxon>
        <taxon>Spirosomataceae</taxon>
        <taxon>Larkinella</taxon>
    </lineage>
</organism>
<proteinExistence type="predicted"/>
<evidence type="ECO:0000313" key="1">
    <source>
        <dbReference type="EMBL" id="MFD1139786.1"/>
    </source>
</evidence>
<evidence type="ECO:0000313" key="2">
    <source>
        <dbReference type="Proteomes" id="UP001597116"/>
    </source>
</evidence>
<name>A0ABW3Q5R6_9BACT</name>
<sequence length="77" mass="8696">MVTYIYQSQNQPDWYLVLPYGREDDFSRLPADVLSELGELVKINSPDEGPGSLGIDLLQAKNDFDILGYHVAKPKIQ</sequence>
<protein>
    <recommendedName>
        <fullName evidence="3">YcgL domain-containing protein</fullName>
    </recommendedName>
</protein>
<dbReference type="EMBL" id="JBHTLP010000001">
    <property type="protein sequence ID" value="MFD1139786.1"/>
    <property type="molecule type" value="Genomic_DNA"/>
</dbReference>
<reference evidence="2" key="1">
    <citation type="journal article" date="2019" name="Int. J. Syst. Evol. Microbiol.">
        <title>The Global Catalogue of Microorganisms (GCM) 10K type strain sequencing project: providing services to taxonomists for standard genome sequencing and annotation.</title>
        <authorList>
            <consortium name="The Broad Institute Genomics Platform"/>
            <consortium name="The Broad Institute Genome Sequencing Center for Infectious Disease"/>
            <person name="Wu L."/>
            <person name="Ma J."/>
        </authorList>
    </citation>
    <scope>NUCLEOTIDE SEQUENCE [LARGE SCALE GENOMIC DNA]</scope>
    <source>
        <strain evidence="2">CCUG 55608</strain>
    </source>
</reference>
<dbReference type="InterPro" id="IPR038068">
    <property type="entry name" value="YcgL-like_sf"/>
</dbReference>
<gene>
    <name evidence="1" type="ORF">ACFQ4C_01635</name>
</gene>